<proteinExistence type="predicted"/>
<evidence type="ECO:0000313" key="1">
    <source>
        <dbReference type="EMBL" id="KAJ3226065.1"/>
    </source>
</evidence>
<reference evidence="1" key="1">
    <citation type="submission" date="2020-05" db="EMBL/GenBank/DDBJ databases">
        <title>Phylogenomic resolution of chytrid fungi.</title>
        <authorList>
            <person name="Stajich J.E."/>
            <person name="Amses K."/>
            <person name="Simmons R."/>
            <person name="Seto K."/>
            <person name="Myers J."/>
            <person name="Bonds A."/>
            <person name="Quandt C.A."/>
            <person name="Barry K."/>
            <person name="Liu P."/>
            <person name="Grigoriev I."/>
            <person name="Longcore J.E."/>
            <person name="James T.Y."/>
        </authorList>
    </citation>
    <scope>NUCLEOTIDE SEQUENCE</scope>
    <source>
        <strain evidence="1">JEL0476</strain>
    </source>
</reference>
<protein>
    <submittedName>
        <fullName evidence="1">Uncharacterized protein</fullName>
    </submittedName>
</protein>
<accession>A0AAD5UA54</accession>
<sequence>MKVKVQSIYFYQDLNINIFVGFQQIAFWSWDVKDDEVCGICRNHFEAFEIWLLDETEDELLLTAIWFLHNFTNENVTPSSTTLSQILKNLLDQKKNVKHLLTLLEYLSYTIDLHSSDYFRQYWLDKNSPAFNLDEIPESASNSRKSRNLNNVYSLKNFGNLNMVQFLELIYRNIQNEEEDYTEKTIISPVMKFMFCDLFLTSEICTLRKSGKAKATNSFDFSWQKIHLVHLNAIVRRTDDSNSESENSTPKKEENANNISLCSLSPILELQTTFEPRFITVIKQNFKYLHVIQSLLNSKIDIYNSNKLSENFDFKLLKKYYSTTNEKLEEVEDIGSGEFSKVFFANLNKNGIFLKSLEEKKILEMFKNLTFCLEYYLKSCVEMF</sequence>
<gene>
    <name evidence="1" type="ORF">HK099_005650</name>
</gene>
<evidence type="ECO:0000313" key="2">
    <source>
        <dbReference type="Proteomes" id="UP001211065"/>
    </source>
</evidence>
<comment type="caution">
    <text evidence="1">The sequence shown here is derived from an EMBL/GenBank/DDBJ whole genome shotgun (WGS) entry which is preliminary data.</text>
</comment>
<organism evidence="1 2">
    <name type="scientific">Clydaea vesicula</name>
    <dbReference type="NCBI Taxonomy" id="447962"/>
    <lineage>
        <taxon>Eukaryota</taxon>
        <taxon>Fungi</taxon>
        <taxon>Fungi incertae sedis</taxon>
        <taxon>Chytridiomycota</taxon>
        <taxon>Chytridiomycota incertae sedis</taxon>
        <taxon>Chytridiomycetes</taxon>
        <taxon>Lobulomycetales</taxon>
        <taxon>Lobulomycetaceae</taxon>
        <taxon>Clydaea</taxon>
    </lineage>
</organism>
<dbReference type="AlphaFoldDB" id="A0AAD5UA54"/>
<dbReference type="Proteomes" id="UP001211065">
    <property type="component" value="Unassembled WGS sequence"/>
</dbReference>
<name>A0AAD5UA54_9FUNG</name>
<keyword evidence="2" id="KW-1185">Reference proteome</keyword>
<dbReference type="EMBL" id="JADGJW010000045">
    <property type="protein sequence ID" value="KAJ3226065.1"/>
    <property type="molecule type" value="Genomic_DNA"/>
</dbReference>